<dbReference type="Pfam" id="PF00391">
    <property type="entry name" value="PEP-utilizers"/>
    <property type="match status" value="1"/>
</dbReference>
<name>A0ABP8EU37_9MICO</name>
<evidence type="ECO:0000259" key="2">
    <source>
        <dbReference type="Pfam" id="PF00391"/>
    </source>
</evidence>
<keyword evidence="5" id="KW-1185">Reference proteome</keyword>
<feature type="compositionally biased region" description="Polar residues" evidence="1">
    <location>
        <begin position="85"/>
        <end position="98"/>
    </location>
</feature>
<dbReference type="PANTHER" id="PTHR43615">
    <property type="entry name" value="PHOSPHOENOLPYRUVATE SYNTHASE-RELATED"/>
    <property type="match status" value="1"/>
</dbReference>
<proteinExistence type="predicted"/>
<comment type="caution">
    <text evidence="4">The sequence shown here is derived from an EMBL/GenBank/DDBJ whole genome shotgun (WGS) entry which is preliminary data.</text>
</comment>
<dbReference type="SUPFAM" id="SSF52009">
    <property type="entry name" value="Phosphohistidine domain"/>
    <property type="match status" value="1"/>
</dbReference>
<dbReference type="InterPro" id="IPR051549">
    <property type="entry name" value="PEP_Utilizing_Enz"/>
</dbReference>
<gene>
    <name evidence="4" type="ORF">GCM10022262_17860</name>
</gene>
<feature type="compositionally biased region" description="Basic and acidic residues" evidence="1">
    <location>
        <begin position="66"/>
        <end position="84"/>
    </location>
</feature>
<sequence length="891" mass="94322">MDLADVGPAMGATVGGKAANLGALLAAGLPVPPGFCLTTALYDQAARAAGLGPVLEALTARARPRPGPDREAERREPEHPETERSSATLTQEARTRLTNAPVPASALRAVGEAYARLGDDVPVAVRSSATAEDLPDVSFAGQQDTYLDVVGADAVWDAVRRCWASLWTDRAVAYREAHGIDHRSVSMAVVVQEMVDATVSGVLFTANPVTGRRGEAVIDAAPGLGAALVGGSVNPDQWVVDVAAGAILRRSPASGSAGTGPCLTDAQVLAVAALGARAESRDGQPQDVEWSMDRRGQILLVQSRPITTLYPLPEPERSDDGIRAYLCASLLQGITRPLTPMGLSLFDVVLARYQPPGGGPAPFRYAHPGLRLYMDLTGALSSKGGRALFAGAMRVADTRSVGLLQRLMADPRFPAAEGWSPRSLLGVYRSLPQLQAVPQIVVAMFRPAAALERSRRAELSVRRTVDSLPTRATARERLDTVERVLDQQLMTAVLEQLPPAVAGYVWFGIARSLLGPLARRGELPAVLRGLPNNVTTDMDLELWRTATTLREDPESASLFRGTAPEEVARRYAAGSLPGTAQRALRQFLDSYGHRAVAEIDLGAPRWSDDPTHIVNVLANYLRLADPELAPDRQFARAAAEAEAMAAELAGRAGAPRRLRGRAVAYGLRRAREAAGMREQPKFAFILVLAGLRDQVRRVGEDLAAAGRIDDPEDVFFLDLTEARVGVRGADLHAIVTERRRTYEHEMRRRHVPRLLLSDGTDVEAALAAEAAASPGAAQLPPGTLAGAPASAGSVTARARVVLDPATARLEPGEILVAPSTDPGWTPLFLTAGGLVMEMGGAMSHGAVVAREYGLPAVVGVPDATTLIRTGQTITVDGAAGTVTTAPETAPR</sequence>
<dbReference type="InterPro" id="IPR036637">
    <property type="entry name" value="Phosphohistidine_dom_sf"/>
</dbReference>
<dbReference type="Gene3D" id="3.30.470.20">
    <property type="entry name" value="ATP-grasp fold, B domain"/>
    <property type="match status" value="1"/>
</dbReference>
<feature type="domain" description="Pyruvate phosphate dikinase AMP/ATP-binding" evidence="3">
    <location>
        <begin position="13"/>
        <end position="309"/>
    </location>
</feature>
<dbReference type="InterPro" id="IPR013815">
    <property type="entry name" value="ATP_grasp_subdomain_1"/>
</dbReference>
<organism evidence="4 5">
    <name type="scientific">Georgenia daeguensis</name>
    <dbReference type="NCBI Taxonomy" id="908355"/>
    <lineage>
        <taxon>Bacteria</taxon>
        <taxon>Bacillati</taxon>
        <taxon>Actinomycetota</taxon>
        <taxon>Actinomycetes</taxon>
        <taxon>Micrococcales</taxon>
        <taxon>Bogoriellaceae</taxon>
        <taxon>Georgenia</taxon>
    </lineage>
</organism>
<evidence type="ECO:0000256" key="1">
    <source>
        <dbReference type="SAM" id="MobiDB-lite"/>
    </source>
</evidence>
<dbReference type="Gene3D" id="3.30.1490.20">
    <property type="entry name" value="ATP-grasp fold, A domain"/>
    <property type="match status" value="1"/>
</dbReference>
<dbReference type="EMBL" id="BAABBA010000007">
    <property type="protein sequence ID" value="GAA4287427.1"/>
    <property type="molecule type" value="Genomic_DNA"/>
</dbReference>
<dbReference type="RefSeq" id="WP_345040068.1">
    <property type="nucleotide sequence ID" value="NZ_BAABBA010000007.1"/>
</dbReference>
<reference evidence="5" key="1">
    <citation type="journal article" date="2019" name="Int. J. Syst. Evol. Microbiol.">
        <title>The Global Catalogue of Microorganisms (GCM) 10K type strain sequencing project: providing services to taxonomists for standard genome sequencing and annotation.</title>
        <authorList>
            <consortium name="The Broad Institute Genomics Platform"/>
            <consortium name="The Broad Institute Genome Sequencing Center for Infectious Disease"/>
            <person name="Wu L."/>
            <person name="Ma J."/>
        </authorList>
    </citation>
    <scope>NUCLEOTIDE SEQUENCE [LARGE SCALE GENOMIC DNA]</scope>
    <source>
        <strain evidence="5">JCM 17459</strain>
    </source>
</reference>
<dbReference type="SUPFAM" id="SSF56059">
    <property type="entry name" value="Glutathione synthetase ATP-binding domain-like"/>
    <property type="match status" value="1"/>
</dbReference>
<dbReference type="Proteomes" id="UP001499841">
    <property type="component" value="Unassembled WGS sequence"/>
</dbReference>
<feature type="region of interest" description="Disordered" evidence="1">
    <location>
        <begin position="59"/>
        <end position="100"/>
    </location>
</feature>
<feature type="domain" description="PEP-utilising enzyme mobile" evidence="2">
    <location>
        <begin position="810"/>
        <end position="880"/>
    </location>
</feature>
<evidence type="ECO:0000259" key="3">
    <source>
        <dbReference type="Pfam" id="PF01326"/>
    </source>
</evidence>
<dbReference type="InterPro" id="IPR008279">
    <property type="entry name" value="PEP-util_enz_mobile_dom"/>
</dbReference>
<accession>A0ABP8EU37</accession>
<protein>
    <submittedName>
        <fullName evidence="4">Phosphoenolpyruvate synthase</fullName>
    </submittedName>
</protein>
<dbReference type="Gene3D" id="3.50.30.10">
    <property type="entry name" value="Phosphohistidine domain"/>
    <property type="match status" value="1"/>
</dbReference>
<evidence type="ECO:0000313" key="5">
    <source>
        <dbReference type="Proteomes" id="UP001499841"/>
    </source>
</evidence>
<dbReference type="Pfam" id="PF01326">
    <property type="entry name" value="PPDK_N"/>
    <property type="match status" value="1"/>
</dbReference>
<dbReference type="PANTHER" id="PTHR43615:SF1">
    <property type="entry name" value="PPDK_N DOMAIN-CONTAINING PROTEIN"/>
    <property type="match status" value="1"/>
</dbReference>
<evidence type="ECO:0000313" key="4">
    <source>
        <dbReference type="EMBL" id="GAA4287427.1"/>
    </source>
</evidence>
<dbReference type="InterPro" id="IPR002192">
    <property type="entry name" value="PPDK_AMP/ATP-bd"/>
</dbReference>